<sequence>MHKVLIVDDEIFVRKGLINLIDWSSLQFEICGEAENGLAALNLIQLLTPDLVIVDIRMPVLDGLELIRRVTAEGEHQPIFVILSGYPDFSYAQQAFRYNVSDYILKPVDEKELTATLKRIANIMNQRQLLSMTREKPLVEIIMESLVQAEPDDQVMTQIAHTLELPLSAPYTYVIVEFQDELAHREIDYLLPLQTVLQRYFHLERQPLLIHARDYNQYGFIVPPSRPNGQIDDTERMDYRKLLQRLENNLSTKIALFIGHTVEHLKQIVHSRTSADECLNYRFAAGFNGLFMAKELLDMSLYYFDVDEELHSKLIYEVEANRDEGYSNAIDAIFKAFQERYFAPGAVANTVRRSMIATINIIRQLEGTEKNLAWFEELLNWQRKYRNLNQLKHVFKNFIEEAAAYIAEKRGDKGEGNIEKVKKYIDGHFRENIYLKGIAAEFHMNPIYLGQLFRKNYGAYFNEYLLSLRVEEAKRLLRQTKKRVYEIAEQVGFQNADYFATQFEKLEKMTPTDYRNKMIDQK</sequence>
<name>A0ABT9U1K3_PAEHA</name>
<dbReference type="SMART" id="SM00448">
    <property type="entry name" value="REC"/>
    <property type="match status" value="1"/>
</dbReference>
<comment type="caution">
    <text evidence="11">The sequence shown here is derived from an EMBL/GenBank/DDBJ whole genome shotgun (WGS) entry which is preliminary data.</text>
</comment>
<keyword evidence="7" id="KW-0804">Transcription</keyword>
<dbReference type="PANTHER" id="PTHR42713">
    <property type="entry name" value="HISTIDINE KINASE-RELATED"/>
    <property type="match status" value="1"/>
</dbReference>
<dbReference type="Pfam" id="PF00072">
    <property type="entry name" value="Response_reg"/>
    <property type="match status" value="1"/>
</dbReference>
<evidence type="ECO:0000313" key="11">
    <source>
        <dbReference type="EMBL" id="MDQ0113507.1"/>
    </source>
</evidence>
<keyword evidence="4" id="KW-0902">Two-component regulatory system</keyword>
<keyword evidence="3 8" id="KW-0597">Phosphoprotein</keyword>
<protein>
    <submittedName>
        <fullName evidence="11">Two-component system response regulator YesN</fullName>
    </submittedName>
</protein>
<keyword evidence="6" id="KW-0238">DNA-binding</keyword>
<feature type="domain" description="HTH araC/xylS-type" evidence="9">
    <location>
        <begin position="419"/>
        <end position="517"/>
    </location>
</feature>
<keyword evidence="5" id="KW-0805">Transcription regulation</keyword>
<evidence type="ECO:0000256" key="4">
    <source>
        <dbReference type="ARBA" id="ARBA00023012"/>
    </source>
</evidence>
<dbReference type="PROSITE" id="PS50110">
    <property type="entry name" value="RESPONSE_REGULATORY"/>
    <property type="match status" value="1"/>
</dbReference>
<evidence type="ECO:0000256" key="3">
    <source>
        <dbReference type="ARBA" id="ARBA00022553"/>
    </source>
</evidence>
<evidence type="ECO:0000259" key="10">
    <source>
        <dbReference type="PROSITE" id="PS50110"/>
    </source>
</evidence>
<evidence type="ECO:0000256" key="1">
    <source>
        <dbReference type="ARBA" id="ARBA00004496"/>
    </source>
</evidence>
<keyword evidence="12" id="KW-1185">Reference proteome</keyword>
<dbReference type="Pfam" id="PF12833">
    <property type="entry name" value="HTH_18"/>
    <property type="match status" value="1"/>
</dbReference>
<accession>A0ABT9U1K3</accession>
<dbReference type="InterPro" id="IPR011006">
    <property type="entry name" value="CheY-like_superfamily"/>
</dbReference>
<dbReference type="EMBL" id="JAUSSU010000005">
    <property type="protein sequence ID" value="MDQ0113507.1"/>
    <property type="molecule type" value="Genomic_DNA"/>
</dbReference>
<dbReference type="SUPFAM" id="SSF46689">
    <property type="entry name" value="Homeodomain-like"/>
    <property type="match status" value="2"/>
</dbReference>
<dbReference type="RefSeq" id="WP_307204709.1">
    <property type="nucleotide sequence ID" value="NZ_JAUSSU010000005.1"/>
</dbReference>
<dbReference type="PANTHER" id="PTHR42713:SF3">
    <property type="entry name" value="TRANSCRIPTIONAL REGULATORY PROTEIN HPTR"/>
    <property type="match status" value="1"/>
</dbReference>
<dbReference type="InterPro" id="IPR001789">
    <property type="entry name" value="Sig_transdc_resp-reg_receiver"/>
</dbReference>
<dbReference type="CDD" id="cd17536">
    <property type="entry name" value="REC_YesN-like"/>
    <property type="match status" value="1"/>
</dbReference>
<evidence type="ECO:0000256" key="6">
    <source>
        <dbReference type="ARBA" id="ARBA00023125"/>
    </source>
</evidence>
<proteinExistence type="predicted"/>
<evidence type="ECO:0000256" key="7">
    <source>
        <dbReference type="ARBA" id="ARBA00023163"/>
    </source>
</evidence>
<dbReference type="Gene3D" id="3.40.50.2300">
    <property type="match status" value="1"/>
</dbReference>
<dbReference type="PROSITE" id="PS00041">
    <property type="entry name" value="HTH_ARAC_FAMILY_1"/>
    <property type="match status" value="1"/>
</dbReference>
<dbReference type="SUPFAM" id="SSF52172">
    <property type="entry name" value="CheY-like"/>
    <property type="match status" value="1"/>
</dbReference>
<feature type="domain" description="Response regulatory" evidence="10">
    <location>
        <begin position="3"/>
        <end position="121"/>
    </location>
</feature>
<dbReference type="InterPro" id="IPR041522">
    <property type="entry name" value="CdaR_GGDEF"/>
</dbReference>
<organism evidence="11 12">
    <name type="scientific">Paenibacillus harenae</name>
    <dbReference type="NCBI Taxonomy" id="306543"/>
    <lineage>
        <taxon>Bacteria</taxon>
        <taxon>Bacillati</taxon>
        <taxon>Bacillota</taxon>
        <taxon>Bacilli</taxon>
        <taxon>Bacillales</taxon>
        <taxon>Paenibacillaceae</taxon>
        <taxon>Paenibacillus</taxon>
    </lineage>
</organism>
<evidence type="ECO:0000259" key="9">
    <source>
        <dbReference type="PROSITE" id="PS01124"/>
    </source>
</evidence>
<gene>
    <name evidence="11" type="ORF">J2T15_002948</name>
</gene>
<dbReference type="PROSITE" id="PS01124">
    <property type="entry name" value="HTH_ARAC_FAMILY_2"/>
    <property type="match status" value="1"/>
</dbReference>
<dbReference type="Pfam" id="PF17853">
    <property type="entry name" value="GGDEF_2"/>
    <property type="match status" value="1"/>
</dbReference>
<dbReference type="InterPro" id="IPR018062">
    <property type="entry name" value="HTH_AraC-typ_CS"/>
</dbReference>
<keyword evidence="2" id="KW-0963">Cytoplasm</keyword>
<feature type="modified residue" description="4-aspartylphosphate" evidence="8">
    <location>
        <position position="55"/>
    </location>
</feature>
<dbReference type="InterPro" id="IPR018060">
    <property type="entry name" value="HTH_AraC"/>
</dbReference>
<dbReference type="InterPro" id="IPR051552">
    <property type="entry name" value="HptR"/>
</dbReference>
<dbReference type="InterPro" id="IPR009057">
    <property type="entry name" value="Homeodomain-like_sf"/>
</dbReference>
<comment type="subcellular location">
    <subcellularLocation>
        <location evidence="1">Cytoplasm</location>
    </subcellularLocation>
</comment>
<dbReference type="SMART" id="SM00342">
    <property type="entry name" value="HTH_ARAC"/>
    <property type="match status" value="1"/>
</dbReference>
<reference evidence="11 12" key="1">
    <citation type="submission" date="2023-07" db="EMBL/GenBank/DDBJ databases">
        <title>Sorghum-associated microbial communities from plants grown in Nebraska, USA.</title>
        <authorList>
            <person name="Schachtman D."/>
        </authorList>
    </citation>
    <scope>NUCLEOTIDE SEQUENCE [LARGE SCALE GENOMIC DNA]</scope>
    <source>
        <strain evidence="11 12">CC482</strain>
    </source>
</reference>
<dbReference type="Gene3D" id="1.10.10.60">
    <property type="entry name" value="Homeodomain-like"/>
    <property type="match status" value="2"/>
</dbReference>
<evidence type="ECO:0000256" key="8">
    <source>
        <dbReference type="PROSITE-ProRule" id="PRU00169"/>
    </source>
</evidence>
<evidence type="ECO:0000256" key="5">
    <source>
        <dbReference type="ARBA" id="ARBA00023015"/>
    </source>
</evidence>
<evidence type="ECO:0000256" key="2">
    <source>
        <dbReference type="ARBA" id="ARBA00022490"/>
    </source>
</evidence>
<dbReference type="Proteomes" id="UP001229346">
    <property type="component" value="Unassembled WGS sequence"/>
</dbReference>
<evidence type="ECO:0000313" key="12">
    <source>
        <dbReference type="Proteomes" id="UP001229346"/>
    </source>
</evidence>